<comment type="caution">
    <text evidence="2">The sequence shown here is derived from an EMBL/GenBank/DDBJ whole genome shotgun (WGS) entry which is preliminary data.</text>
</comment>
<dbReference type="EMBL" id="CAVNYO010000078">
    <property type="protein sequence ID" value="CAK5264992.1"/>
    <property type="molecule type" value="Genomic_DNA"/>
</dbReference>
<protein>
    <submittedName>
        <fullName evidence="2">Uncharacterized protein</fullName>
    </submittedName>
</protein>
<gene>
    <name evidence="2" type="ORF">MYCIT1_LOCUS5630</name>
</gene>
<dbReference type="Proteomes" id="UP001295794">
    <property type="component" value="Unassembled WGS sequence"/>
</dbReference>
<evidence type="ECO:0000256" key="1">
    <source>
        <dbReference type="SAM" id="MobiDB-lite"/>
    </source>
</evidence>
<reference evidence="2" key="1">
    <citation type="submission" date="2023-11" db="EMBL/GenBank/DDBJ databases">
        <authorList>
            <person name="De Vega J J."/>
            <person name="De Vega J J."/>
        </authorList>
    </citation>
    <scope>NUCLEOTIDE SEQUENCE</scope>
</reference>
<proteinExistence type="predicted"/>
<accession>A0AAD2GZI2</accession>
<feature type="compositionally biased region" description="Basic and acidic residues" evidence="1">
    <location>
        <begin position="84"/>
        <end position="106"/>
    </location>
</feature>
<name>A0AAD2GZI2_9AGAR</name>
<dbReference type="AlphaFoldDB" id="A0AAD2GZI2"/>
<sequence length="106" mass="12343">MNCPSHTCDHGPCPRSWHSPAICTMFTSLSVIRSSGWDLRRCSTMHLARCPTPARSLDTRYEVRLGRDGRRTETVLEPVMRGPRPYENDEYSSREQCPNERLRTYR</sequence>
<feature type="region of interest" description="Disordered" evidence="1">
    <location>
        <begin position="79"/>
        <end position="106"/>
    </location>
</feature>
<evidence type="ECO:0000313" key="3">
    <source>
        <dbReference type="Proteomes" id="UP001295794"/>
    </source>
</evidence>
<evidence type="ECO:0000313" key="2">
    <source>
        <dbReference type="EMBL" id="CAK5264992.1"/>
    </source>
</evidence>
<keyword evidence="3" id="KW-1185">Reference proteome</keyword>
<organism evidence="2 3">
    <name type="scientific">Mycena citricolor</name>
    <dbReference type="NCBI Taxonomy" id="2018698"/>
    <lineage>
        <taxon>Eukaryota</taxon>
        <taxon>Fungi</taxon>
        <taxon>Dikarya</taxon>
        <taxon>Basidiomycota</taxon>
        <taxon>Agaricomycotina</taxon>
        <taxon>Agaricomycetes</taxon>
        <taxon>Agaricomycetidae</taxon>
        <taxon>Agaricales</taxon>
        <taxon>Marasmiineae</taxon>
        <taxon>Mycenaceae</taxon>
        <taxon>Mycena</taxon>
    </lineage>
</organism>